<feature type="transmembrane region" description="Helical" evidence="1">
    <location>
        <begin position="99"/>
        <end position="119"/>
    </location>
</feature>
<protein>
    <recommendedName>
        <fullName evidence="2">CAAX prenyl protease 2/Lysostaphin resistance protein A-like domain-containing protein</fullName>
    </recommendedName>
</protein>
<accession>A0ABP8EUL8</accession>
<evidence type="ECO:0000256" key="1">
    <source>
        <dbReference type="SAM" id="Phobius"/>
    </source>
</evidence>
<feature type="domain" description="CAAX prenyl protease 2/Lysostaphin resistance protein A-like" evidence="2">
    <location>
        <begin position="134"/>
        <end position="236"/>
    </location>
</feature>
<keyword evidence="4" id="KW-1185">Reference proteome</keyword>
<evidence type="ECO:0000259" key="2">
    <source>
        <dbReference type="Pfam" id="PF02517"/>
    </source>
</evidence>
<dbReference type="InterPro" id="IPR042150">
    <property type="entry name" value="MmRce1-like"/>
</dbReference>
<dbReference type="InterPro" id="IPR003675">
    <property type="entry name" value="Rce1/LyrA-like_dom"/>
</dbReference>
<feature type="transmembrane region" description="Helical" evidence="1">
    <location>
        <begin position="243"/>
        <end position="261"/>
    </location>
</feature>
<keyword evidence="1" id="KW-1133">Transmembrane helix</keyword>
<gene>
    <name evidence="3" type="ORF">GCM10022262_19940</name>
</gene>
<reference evidence="4" key="1">
    <citation type="journal article" date="2019" name="Int. J. Syst. Evol. Microbiol.">
        <title>The Global Catalogue of Microorganisms (GCM) 10K type strain sequencing project: providing services to taxonomists for standard genome sequencing and annotation.</title>
        <authorList>
            <consortium name="The Broad Institute Genomics Platform"/>
            <consortium name="The Broad Institute Genome Sequencing Center for Infectious Disease"/>
            <person name="Wu L."/>
            <person name="Ma J."/>
        </authorList>
    </citation>
    <scope>NUCLEOTIDE SEQUENCE [LARGE SCALE GENOMIC DNA]</scope>
    <source>
        <strain evidence="4">JCM 17459</strain>
    </source>
</reference>
<feature type="transmembrane region" description="Helical" evidence="1">
    <location>
        <begin position="57"/>
        <end position="79"/>
    </location>
</feature>
<dbReference type="PANTHER" id="PTHR35797:SF1">
    <property type="entry name" value="PROTEASE"/>
    <property type="match status" value="1"/>
</dbReference>
<dbReference type="Pfam" id="PF02517">
    <property type="entry name" value="Rce1-like"/>
    <property type="match status" value="1"/>
</dbReference>
<dbReference type="Proteomes" id="UP001499841">
    <property type="component" value="Unassembled WGS sequence"/>
</dbReference>
<evidence type="ECO:0000313" key="3">
    <source>
        <dbReference type="EMBL" id="GAA4287635.1"/>
    </source>
</evidence>
<feature type="transmembrane region" description="Helical" evidence="1">
    <location>
        <begin position="24"/>
        <end position="45"/>
    </location>
</feature>
<feature type="transmembrane region" description="Helical" evidence="1">
    <location>
        <begin position="203"/>
        <end position="231"/>
    </location>
</feature>
<keyword evidence="1" id="KW-0472">Membrane</keyword>
<comment type="caution">
    <text evidence="3">The sequence shown here is derived from an EMBL/GenBank/DDBJ whole genome shotgun (WGS) entry which is preliminary data.</text>
</comment>
<dbReference type="PANTHER" id="PTHR35797">
    <property type="entry name" value="PROTEASE-RELATED"/>
    <property type="match status" value="1"/>
</dbReference>
<name>A0ABP8EUL8_9MICO</name>
<feature type="transmembrane region" description="Helical" evidence="1">
    <location>
        <begin position="170"/>
        <end position="191"/>
    </location>
</feature>
<dbReference type="RefSeq" id="WP_345040541.1">
    <property type="nucleotide sequence ID" value="NZ_BAABBA010000008.1"/>
</dbReference>
<sequence length="293" mass="31982">MSARTPTRSPSTGPTTAGLTPRSLWAFFLATFGLSWGAGMLYVFFQEQVDVVLGPMGYTNPVFIFMVYTPGIVGVLLVARHYGMAGLGAFFRRFALWRMWPTWWLVLAVGMPAVFYAGAAITGNLGDPFPFAPWYTVLPALLPMFLIGPIEELGWRGVALPLLQRRLAPLWASLVLGLIVAVWHTPSFLLSGTKQSAWDFWPFFFGVIAISVILTPMFNAARGSLLVAFLFHAQMNNPVWPDAQPWDMWLFVAVAVAVAVINRRAMLDRGSAATAVLAPAGRPSVAATGFTAP</sequence>
<organism evidence="3 4">
    <name type="scientific">Georgenia daeguensis</name>
    <dbReference type="NCBI Taxonomy" id="908355"/>
    <lineage>
        <taxon>Bacteria</taxon>
        <taxon>Bacillati</taxon>
        <taxon>Actinomycetota</taxon>
        <taxon>Actinomycetes</taxon>
        <taxon>Micrococcales</taxon>
        <taxon>Bogoriellaceae</taxon>
        <taxon>Georgenia</taxon>
    </lineage>
</organism>
<keyword evidence="1" id="KW-0812">Transmembrane</keyword>
<dbReference type="EMBL" id="BAABBA010000008">
    <property type="protein sequence ID" value="GAA4287635.1"/>
    <property type="molecule type" value="Genomic_DNA"/>
</dbReference>
<proteinExistence type="predicted"/>
<evidence type="ECO:0000313" key="4">
    <source>
        <dbReference type="Proteomes" id="UP001499841"/>
    </source>
</evidence>